<gene>
    <name evidence="3" type="ORF">GCM10010126_71050</name>
</gene>
<dbReference type="Gene3D" id="3.30.565.10">
    <property type="entry name" value="Histidine kinase-like ATPase, C-terminal domain"/>
    <property type="match status" value="1"/>
</dbReference>
<evidence type="ECO:0000313" key="4">
    <source>
        <dbReference type="Proteomes" id="UP000627984"/>
    </source>
</evidence>
<name>A0AA37BPC1_9ACTN</name>
<evidence type="ECO:0000313" key="3">
    <source>
        <dbReference type="EMBL" id="GGL01600.1"/>
    </source>
</evidence>
<accession>A0AA37BPC1</accession>
<sequence>MIAFQESWPITGDLPRLRRAVRRYAAAAGLAGQRLERVVLAVHEALANVVEHGGATGTLLLTRTGSDLVIDVTDVRGTLSAAHLPDRPPPRPERLDEGMGLWLIGRLVDAAAVDQRPGCSRIRLRMRLPAAPSAG</sequence>
<dbReference type="AlphaFoldDB" id="A0AA37BPC1"/>
<dbReference type="Pfam" id="PF13581">
    <property type="entry name" value="HATPase_c_2"/>
    <property type="match status" value="1"/>
</dbReference>
<feature type="domain" description="Histidine kinase/HSP90-like ATPase" evidence="2">
    <location>
        <begin position="13"/>
        <end position="125"/>
    </location>
</feature>
<dbReference type="InterPro" id="IPR003594">
    <property type="entry name" value="HATPase_dom"/>
</dbReference>
<organism evidence="3 4">
    <name type="scientific">Planomonospora parontospora</name>
    <dbReference type="NCBI Taxonomy" id="58119"/>
    <lineage>
        <taxon>Bacteria</taxon>
        <taxon>Bacillati</taxon>
        <taxon>Actinomycetota</taxon>
        <taxon>Actinomycetes</taxon>
        <taxon>Streptosporangiales</taxon>
        <taxon>Streptosporangiaceae</taxon>
        <taxon>Planomonospora</taxon>
    </lineage>
</organism>
<dbReference type="PANTHER" id="PTHR35526">
    <property type="entry name" value="ANTI-SIGMA-F FACTOR RSBW-RELATED"/>
    <property type="match status" value="1"/>
</dbReference>
<keyword evidence="1" id="KW-0723">Serine/threonine-protein kinase</keyword>
<dbReference type="EMBL" id="BMQD01000072">
    <property type="protein sequence ID" value="GGL01600.1"/>
    <property type="molecule type" value="Genomic_DNA"/>
</dbReference>
<keyword evidence="1" id="KW-0808">Transferase</keyword>
<dbReference type="PANTHER" id="PTHR35526:SF3">
    <property type="entry name" value="ANTI-SIGMA-F FACTOR RSBW"/>
    <property type="match status" value="1"/>
</dbReference>
<evidence type="ECO:0000259" key="2">
    <source>
        <dbReference type="Pfam" id="PF13581"/>
    </source>
</evidence>
<dbReference type="Proteomes" id="UP000627984">
    <property type="component" value="Unassembled WGS sequence"/>
</dbReference>
<proteinExistence type="predicted"/>
<comment type="caution">
    <text evidence="3">The sequence shown here is derived from an EMBL/GenBank/DDBJ whole genome shotgun (WGS) entry which is preliminary data.</text>
</comment>
<dbReference type="InterPro" id="IPR036890">
    <property type="entry name" value="HATPase_C_sf"/>
</dbReference>
<dbReference type="GO" id="GO:0004674">
    <property type="term" value="F:protein serine/threonine kinase activity"/>
    <property type="evidence" value="ECO:0007669"/>
    <property type="project" value="UniProtKB-KW"/>
</dbReference>
<dbReference type="RefSeq" id="WP_191898746.1">
    <property type="nucleotide sequence ID" value="NZ_BMQD01000072.1"/>
</dbReference>
<dbReference type="InterPro" id="IPR050267">
    <property type="entry name" value="Anti-sigma-factor_SerPK"/>
</dbReference>
<protein>
    <recommendedName>
        <fullName evidence="2">Histidine kinase/HSP90-like ATPase domain-containing protein</fullName>
    </recommendedName>
</protein>
<dbReference type="CDD" id="cd16936">
    <property type="entry name" value="HATPase_RsbW-like"/>
    <property type="match status" value="1"/>
</dbReference>
<reference evidence="3" key="1">
    <citation type="journal article" date="2014" name="Int. J. Syst. Evol. Microbiol.">
        <title>Complete genome sequence of Corynebacterium casei LMG S-19264T (=DSM 44701T), isolated from a smear-ripened cheese.</title>
        <authorList>
            <consortium name="US DOE Joint Genome Institute (JGI-PGF)"/>
            <person name="Walter F."/>
            <person name="Albersmeier A."/>
            <person name="Kalinowski J."/>
            <person name="Ruckert C."/>
        </authorList>
    </citation>
    <scope>NUCLEOTIDE SEQUENCE</scope>
    <source>
        <strain evidence="3">JCM 3093</strain>
    </source>
</reference>
<keyword evidence="1" id="KW-0418">Kinase</keyword>
<evidence type="ECO:0000256" key="1">
    <source>
        <dbReference type="ARBA" id="ARBA00022527"/>
    </source>
</evidence>
<reference evidence="3" key="2">
    <citation type="submission" date="2022-09" db="EMBL/GenBank/DDBJ databases">
        <authorList>
            <person name="Sun Q."/>
            <person name="Ohkuma M."/>
        </authorList>
    </citation>
    <scope>NUCLEOTIDE SEQUENCE</scope>
    <source>
        <strain evidence="3">JCM 3093</strain>
    </source>
</reference>